<name>A0A239PSF8_9RHOB</name>
<sequence length="303" mass="33717">MTIKDYPELAWVPLLTSPDLPIQIIRPDRWKSGVIFASPHSGRDYPEWFQRETRLPMKILRSSEDAFVDHLIKDAPVAGAVSLTTRVPRCIVDLNRGSDEIDPVLVRDVPRHPLNQRTLAGLGVIPRVVSKGRAIHDSPMSREEAERRINAYWRPYHQALTALIGEARARFGQAILIDMHSMPHDALTHLQGRRPDMVLGNRHGLSASARISNAVCDAIAAEGWTIRRNSPFSGAYICTAYGRPGKNIHVVQLEIDRSLYMDEVDIAPRPDFDQFAMRMSRVVSGLASLGIDDAGHATGIAAE</sequence>
<dbReference type="OrthoDB" id="9802050at2"/>
<dbReference type="Gene3D" id="3.40.630.40">
    <property type="entry name" value="Zn-dependent exopeptidases"/>
    <property type="match status" value="1"/>
</dbReference>
<proteinExistence type="predicted"/>
<keyword evidence="1" id="KW-0378">Hydrolase</keyword>
<dbReference type="GO" id="GO:0016787">
    <property type="term" value="F:hydrolase activity"/>
    <property type="evidence" value="ECO:0007669"/>
    <property type="project" value="UniProtKB-KW"/>
</dbReference>
<accession>A0A239PSF8</accession>
<dbReference type="Proteomes" id="UP000198307">
    <property type="component" value="Unassembled WGS sequence"/>
</dbReference>
<keyword evidence="2" id="KW-1185">Reference proteome</keyword>
<reference evidence="1 2" key="1">
    <citation type="submission" date="2017-07" db="EMBL/GenBank/DDBJ databases">
        <authorList>
            <person name="Sun Z.S."/>
            <person name="Albrecht U."/>
            <person name="Echele G."/>
            <person name="Lee C.C."/>
        </authorList>
    </citation>
    <scope>NUCLEOTIDE SEQUENCE [LARGE SCALE GENOMIC DNA]</scope>
    <source>
        <strain evidence="1 2">DSM 14827</strain>
    </source>
</reference>
<dbReference type="SUPFAM" id="SSF53187">
    <property type="entry name" value="Zn-dependent exopeptidases"/>
    <property type="match status" value="1"/>
</dbReference>
<dbReference type="RefSeq" id="WP_089343849.1">
    <property type="nucleotide sequence ID" value="NZ_CP067129.1"/>
</dbReference>
<dbReference type="AlphaFoldDB" id="A0A239PSF8"/>
<gene>
    <name evidence="1" type="ORF">SAMN05444959_104262</name>
</gene>
<dbReference type="InterPro" id="IPR007709">
    <property type="entry name" value="N-FG_amidohydro"/>
</dbReference>
<evidence type="ECO:0000313" key="2">
    <source>
        <dbReference type="Proteomes" id="UP000198307"/>
    </source>
</evidence>
<organism evidence="1 2">
    <name type="scientific">Paracoccus seriniphilus</name>
    <dbReference type="NCBI Taxonomy" id="184748"/>
    <lineage>
        <taxon>Bacteria</taxon>
        <taxon>Pseudomonadati</taxon>
        <taxon>Pseudomonadota</taxon>
        <taxon>Alphaproteobacteria</taxon>
        <taxon>Rhodobacterales</taxon>
        <taxon>Paracoccaceae</taxon>
        <taxon>Paracoccus</taxon>
    </lineage>
</organism>
<evidence type="ECO:0000313" key="1">
    <source>
        <dbReference type="EMBL" id="SNT73090.1"/>
    </source>
</evidence>
<dbReference type="Pfam" id="PF05013">
    <property type="entry name" value="FGase"/>
    <property type="match status" value="1"/>
</dbReference>
<protein>
    <submittedName>
        <fullName evidence="1">N-formylglutamate amidohydrolase</fullName>
    </submittedName>
</protein>
<dbReference type="EMBL" id="FZQB01000004">
    <property type="protein sequence ID" value="SNT73090.1"/>
    <property type="molecule type" value="Genomic_DNA"/>
</dbReference>